<feature type="region of interest" description="Disordered" evidence="1">
    <location>
        <begin position="653"/>
        <end position="678"/>
    </location>
</feature>
<dbReference type="RefSeq" id="WP_002646767.1">
    <property type="nucleotide sequence ID" value="NZ_CP042910.1"/>
</dbReference>
<dbReference type="Proteomes" id="UP000322887">
    <property type="component" value="Chromosome"/>
</dbReference>
<dbReference type="InterPro" id="IPR058881">
    <property type="entry name" value="PglZ_2nd"/>
</dbReference>
<protein>
    <submittedName>
        <fullName evidence="5">PglZ domain protein</fullName>
    </submittedName>
</protein>
<feature type="compositionally biased region" description="Polar residues" evidence="1">
    <location>
        <begin position="553"/>
        <end position="564"/>
    </location>
</feature>
<dbReference type="Pfam" id="PF25861">
    <property type="entry name" value="PglZ_2nd"/>
    <property type="match status" value="1"/>
</dbReference>
<evidence type="ECO:0000259" key="4">
    <source>
        <dbReference type="Pfam" id="PF25863"/>
    </source>
</evidence>
<gene>
    <name evidence="5" type="ORF">GmarT_40900</name>
</gene>
<evidence type="ECO:0000313" key="6">
    <source>
        <dbReference type="Proteomes" id="UP000322887"/>
    </source>
</evidence>
<name>A0ABX5YR20_9PLAN</name>
<dbReference type="Pfam" id="PF25862">
    <property type="entry name" value="PglZ_1st"/>
    <property type="match status" value="1"/>
</dbReference>
<sequence length="901" mass="101580">MTLTAPTFSQIKAQVATIQQKSSRADVIGIQSSGRWSDDTRIQDGDQTYLIYQCDSPLACRIAIREPVEKKTTKVLITGLDENELGDDLRYRLAKHKLFNIDPWQMVCSQFNARNVDTRLTHHPWLAETLLELGSRHGFPPARGGFLDAESAWSFLLEHQIQLRGEAPDLTSLLKWTLDHTATQHFRHSTPEFQEATIKWLSEQAGPVARLILQCVQQEQFQQDPLPIGIAMIVLFHQEAQGKLEKACGKFEGRYFKNHSPEPELMQRWISSAREVVRSLQHAAPKRHRQIVQRSDEILKELSAEKYAYLSHSSLLGFEQRLIRFGETLSDMVSRNSWSEISVLQELSESVRKHDLANQDPRQLERLEMSLRLVRWLREESQSHQKDPQSLGAAARFQLETGGFLDWARLQLRHGDAVEVLSQAYLQLFEKVTQVRERQAQHVSQLLADWTSAGSKGNDVIPVEQILEQIVAPLAAEQPVLLIVIDGMSVAVCRELLSNLTRHEWVALAEPNHRFNRPAMAVIPSVTEFSRTSLLTGKLKQGGQNEEKKGFQNHPQLTGSNKNAQPPLLYHKAGLQGPDQSDLAGDLRKEIASSRSVVGVIVNAVDDNLLKGEQLDTRWSREQIQVLPTLLHEARNASRLVVLVSDHGHVLDCQTQHRPGTDETTGGERWRPAGVSPTEGETLISGSRVLSAGQKLVAPWSERIRYTMKKNGYHGGLSPQEMIVPIVVLSSTDEIPTGWSEQPIDTPAWWDEVLPEIEEIKPAAPAKPKRKPVSKTPMLFNDLEDEPETSAPAEAPAVPAWIQSLLKSPVFKDQKRLGGRHLPDDATFTRLLHALDRREGTMTLRALTRALEAPPMRMRGILAKTERVLNVDGYDVIRYDETSDTVELQRDLLLKQFGLED</sequence>
<keyword evidence="6" id="KW-1185">Reference proteome</keyword>
<dbReference type="Pfam" id="PF08665">
    <property type="entry name" value="PglZ"/>
    <property type="match status" value="1"/>
</dbReference>
<proteinExistence type="predicted"/>
<feature type="compositionally biased region" description="Polar residues" evidence="1">
    <location>
        <begin position="653"/>
        <end position="664"/>
    </location>
</feature>
<reference evidence="5 6" key="1">
    <citation type="submission" date="2019-08" db="EMBL/GenBank/DDBJ databases">
        <title>Deep-cultivation of Planctomycetes and their phenomic and genomic characterization uncovers novel biology.</title>
        <authorList>
            <person name="Wiegand S."/>
            <person name="Jogler M."/>
            <person name="Boedeker C."/>
            <person name="Pinto D."/>
            <person name="Vollmers J."/>
            <person name="Rivas-Marin E."/>
            <person name="Kohn T."/>
            <person name="Peeters S.H."/>
            <person name="Heuer A."/>
            <person name="Rast P."/>
            <person name="Oberbeckmann S."/>
            <person name="Bunk B."/>
            <person name="Jeske O."/>
            <person name="Meyerdierks A."/>
            <person name="Storesund J.E."/>
            <person name="Kallscheuer N."/>
            <person name="Luecker S."/>
            <person name="Lage O.M."/>
            <person name="Pohl T."/>
            <person name="Merkel B.J."/>
            <person name="Hornburger P."/>
            <person name="Mueller R.-W."/>
            <person name="Bruemmer F."/>
            <person name="Labrenz M."/>
            <person name="Spormann A.M."/>
            <person name="Op den Camp H."/>
            <person name="Overmann J."/>
            <person name="Amann R."/>
            <person name="Jetten M.S.M."/>
            <person name="Mascher T."/>
            <person name="Medema M.H."/>
            <person name="Devos D.P."/>
            <person name="Kaster A.-K."/>
            <person name="Ovreas L."/>
            <person name="Rohde M."/>
            <person name="Galperin M.Y."/>
            <person name="Jogler C."/>
        </authorList>
    </citation>
    <scope>NUCLEOTIDE SEQUENCE [LARGE SCALE GENOMIC DNA]</scope>
    <source>
        <strain evidence="5 6">DSM 8797</strain>
    </source>
</reference>
<evidence type="ECO:0000256" key="1">
    <source>
        <dbReference type="SAM" id="MobiDB-lite"/>
    </source>
</evidence>
<dbReference type="InterPro" id="IPR047992">
    <property type="entry name" value="BREX_PglZ"/>
</dbReference>
<accession>A0ABX5YR20</accession>
<dbReference type="Pfam" id="PF25863">
    <property type="entry name" value="PglZ_C"/>
    <property type="match status" value="1"/>
</dbReference>
<organism evidence="5 6">
    <name type="scientific">Gimesia maris</name>
    <dbReference type="NCBI Taxonomy" id="122"/>
    <lineage>
        <taxon>Bacteria</taxon>
        <taxon>Pseudomonadati</taxon>
        <taxon>Planctomycetota</taxon>
        <taxon>Planctomycetia</taxon>
        <taxon>Planctomycetales</taxon>
        <taxon>Planctomycetaceae</taxon>
        <taxon>Gimesia</taxon>
    </lineage>
</organism>
<evidence type="ECO:0000259" key="2">
    <source>
        <dbReference type="Pfam" id="PF25861"/>
    </source>
</evidence>
<dbReference type="GeneID" id="98648575"/>
<dbReference type="EMBL" id="CP042910">
    <property type="protein sequence ID" value="QEG18204.1"/>
    <property type="molecule type" value="Genomic_DNA"/>
</dbReference>
<feature type="domain" description="Alkaline phosphatase-like protein PglZ second" evidence="2">
    <location>
        <begin position="169"/>
        <end position="311"/>
    </location>
</feature>
<evidence type="ECO:0000259" key="3">
    <source>
        <dbReference type="Pfam" id="PF25862"/>
    </source>
</evidence>
<feature type="domain" description="Alkaline phosphatase-like protein PglZ N-terminal" evidence="3">
    <location>
        <begin position="12"/>
        <end position="101"/>
    </location>
</feature>
<feature type="domain" description="Alkaline phosphatase-like protein PglZ C-terminal" evidence="4">
    <location>
        <begin position="798"/>
        <end position="898"/>
    </location>
</feature>
<feature type="region of interest" description="Disordered" evidence="1">
    <location>
        <begin position="538"/>
        <end position="564"/>
    </location>
</feature>
<dbReference type="NCBIfam" id="NF033446">
    <property type="entry name" value="BREX_PglZ_2"/>
    <property type="match status" value="1"/>
</dbReference>
<dbReference type="InterPro" id="IPR058880">
    <property type="entry name" value="PglZ_N"/>
</dbReference>
<dbReference type="InterPro" id="IPR058882">
    <property type="entry name" value="PglZ_C"/>
</dbReference>
<evidence type="ECO:0000313" key="5">
    <source>
        <dbReference type="EMBL" id="QEG18204.1"/>
    </source>
</evidence>